<proteinExistence type="predicted"/>
<organism evidence="1 2">
    <name type="scientific">Dyadobacter soli</name>
    <dbReference type="NCBI Taxonomy" id="659014"/>
    <lineage>
        <taxon>Bacteria</taxon>
        <taxon>Pseudomonadati</taxon>
        <taxon>Bacteroidota</taxon>
        <taxon>Cytophagia</taxon>
        <taxon>Cytophagales</taxon>
        <taxon>Spirosomataceae</taxon>
        <taxon>Dyadobacter</taxon>
    </lineage>
</organism>
<accession>A0A1G7R2M9</accession>
<name>A0A1G7R2M9_9BACT</name>
<protein>
    <submittedName>
        <fullName evidence="1">Uncharacterized protein</fullName>
    </submittedName>
</protein>
<evidence type="ECO:0000313" key="1">
    <source>
        <dbReference type="EMBL" id="SDG04964.1"/>
    </source>
</evidence>
<dbReference type="EMBL" id="FNAN01000014">
    <property type="protein sequence ID" value="SDG04964.1"/>
    <property type="molecule type" value="Genomic_DNA"/>
</dbReference>
<dbReference type="Proteomes" id="UP000198748">
    <property type="component" value="Unassembled WGS sequence"/>
</dbReference>
<evidence type="ECO:0000313" key="2">
    <source>
        <dbReference type="Proteomes" id="UP000198748"/>
    </source>
</evidence>
<dbReference type="AlphaFoldDB" id="A0A1G7R2M9"/>
<sequence length="57" mass="6299">MLFCVYDSLAWTVPPMIPDRVGGARSLVATIIKAKSILKRNAFWCFGIFGFKGAFSV</sequence>
<reference evidence="2" key="1">
    <citation type="submission" date="2016-10" db="EMBL/GenBank/DDBJ databases">
        <authorList>
            <person name="Varghese N."/>
            <person name="Submissions S."/>
        </authorList>
    </citation>
    <scope>NUCLEOTIDE SEQUENCE [LARGE SCALE GENOMIC DNA]</scope>
    <source>
        <strain evidence="2">DSM 25329</strain>
    </source>
</reference>
<gene>
    <name evidence="1" type="ORF">SAMN04487996_114227</name>
</gene>
<keyword evidence="2" id="KW-1185">Reference proteome</keyword>